<dbReference type="EMBL" id="JAYMYR010000003">
    <property type="protein sequence ID" value="KAK7374803.1"/>
    <property type="molecule type" value="Genomic_DNA"/>
</dbReference>
<accession>A0AAN9NQ74</accession>
<dbReference type="AlphaFoldDB" id="A0AAN9NQ74"/>
<sequence>MPWQYSLGILINTSSNKFSPSNVLFIFKINFDVIHQRDMVCKEFNKGDKTSANCDGKNDTEPRKDIFIAINKTIKFLQEASAKTSQF</sequence>
<organism evidence="1 2">
    <name type="scientific">Phaseolus coccineus</name>
    <name type="common">Scarlet runner bean</name>
    <name type="synonym">Phaseolus multiflorus</name>
    <dbReference type="NCBI Taxonomy" id="3886"/>
    <lineage>
        <taxon>Eukaryota</taxon>
        <taxon>Viridiplantae</taxon>
        <taxon>Streptophyta</taxon>
        <taxon>Embryophyta</taxon>
        <taxon>Tracheophyta</taxon>
        <taxon>Spermatophyta</taxon>
        <taxon>Magnoliopsida</taxon>
        <taxon>eudicotyledons</taxon>
        <taxon>Gunneridae</taxon>
        <taxon>Pentapetalae</taxon>
        <taxon>rosids</taxon>
        <taxon>fabids</taxon>
        <taxon>Fabales</taxon>
        <taxon>Fabaceae</taxon>
        <taxon>Papilionoideae</taxon>
        <taxon>50 kb inversion clade</taxon>
        <taxon>NPAAA clade</taxon>
        <taxon>indigoferoid/millettioid clade</taxon>
        <taxon>Phaseoleae</taxon>
        <taxon>Phaseolus</taxon>
    </lineage>
</organism>
<evidence type="ECO:0000313" key="2">
    <source>
        <dbReference type="Proteomes" id="UP001374584"/>
    </source>
</evidence>
<reference evidence="1 2" key="1">
    <citation type="submission" date="2024-01" db="EMBL/GenBank/DDBJ databases">
        <title>The genomes of 5 underutilized Papilionoideae crops provide insights into root nodulation and disease resistanc.</title>
        <authorList>
            <person name="Jiang F."/>
        </authorList>
    </citation>
    <scope>NUCLEOTIDE SEQUENCE [LARGE SCALE GENOMIC DNA]</scope>
    <source>
        <strain evidence="1">JINMINGXINNONG_FW02</strain>
        <tissue evidence="1">Leaves</tissue>
    </source>
</reference>
<gene>
    <name evidence="1" type="ORF">VNO80_08243</name>
</gene>
<comment type="caution">
    <text evidence="1">The sequence shown here is derived from an EMBL/GenBank/DDBJ whole genome shotgun (WGS) entry which is preliminary data.</text>
</comment>
<proteinExistence type="predicted"/>
<name>A0AAN9NQ74_PHACN</name>
<protein>
    <submittedName>
        <fullName evidence="1">Uncharacterized protein</fullName>
    </submittedName>
</protein>
<evidence type="ECO:0000313" key="1">
    <source>
        <dbReference type="EMBL" id="KAK7374803.1"/>
    </source>
</evidence>
<dbReference type="Proteomes" id="UP001374584">
    <property type="component" value="Unassembled WGS sequence"/>
</dbReference>
<keyword evidence="2" id="KW-1185">Reference proteome</keyword>